<evidence type="ECO:0000256" key="1">
    <source>
        <dbReference type="ARBA" id="ARBA00023125"/>
    </source>
</evidence>
<dbReference type="SUPFAM" id="SSF46955">
    <property type="entry name" value="Putative DNA-binding domain"/>
    <property type="match status" value="1"/>
</dbReference>
<name>A0ABV6YRJ3_UNCC1</name>
<comment type="caution">
    <text evidence="3">The sequence shown here is derived from an EMBL/GenBank/DDBJ whole genome shotgun (WGS) entry which is preliminary data.</text>
</comment>
<dbReference type="SMART" id="SM00422">
    <property type="entry name" value="HTH_MERR"/>
    <property type="match status" value="1"/>
</dbReference>
<evidence type="ECO:0000259" key="2">
    <source>
        <dbReference type="PROSITE" id="PS50937"/>
    </source>
</evidence>
<sequence>MVRSAHNSRRYYTISVVAKMLDIHQQTLRIYEKEGLIKPARTKGNTRLYTADDIEKIRFVLRLTNDLGVNLAGVGVILELQQQMKEMELEFDLKLHQIVEEMTKHFYNYLQNNSCLPVRSYKKSLIIQHKGNINSSL</sequence>
<dbReference type="EMBL" id="JBHPBY010000008">
    <property type="protein sequence ID" value="MFC1848823.1"/>
    <property type="molecule type" value="Genomic_DNA"/>
</dbReference>
<dbReference type="InterPro" id="IPR047057">
    <property type="entry name" value="MerR_fam"/>
</dbReference>
<proteinExistence type="predicted"/>
<dbReference type="InterPro" id="IPR009061">
    <property type="entry name" value="DNA-bd_dom_put_sf"/>
</dbReference>
<protein>
    <submittedName>
        <fullName evidence="3">Helix-turn-helix transcriptional regulator</fullName>
    </submittedName>
</protein>
<gene>
    <name evidence="3" type="ORF">ACFL27_01330</name>
</gene>
<dbReference type="Pfam" id="PF13411">
    <property type="entry name" value="MerR_1"/>
    <property type="match status" value="1"/>
</dbReference>
<feature type="domain" description="HTH merR-type" evidence="2">
    <location>
        <begin position="11"/>
        <end position="80"/>
    </location>
</feature>
<dbReference type="PANTHER" id="PTHR30204">
    <property type="entry name" value="REDOX-CYCLING DRUG-SENSING TRANSCRIPTIONAL ACTIVATOR SOXR"/>
    <property type="match status" value="1"/>
</dbReference>
<dbReference type="InterPro" id="IPR000551">
    <property type="entry name" value="MerR-type_HTH_dom"/>
</dbReference>
<dbReference type="Proteomes" id="UP001594351">
    <property type="component" value="Unassembled WGS sequence"/>
</dbReference>
<evidence type="ECO:0000313" key="3">
    <source>
        <dbReference type="EMBL" id="MFC1848823.1"/>
    </source>
</evidence>
<dbReference type="PROSITE" id="PS00552">
    <property type="entry name" value="HTH_MERR_1"/>
    <property type="match status" value="1"/>
</dbReference>
<keyword evidence="4" id="KW-1185">Reference proteome</keyword>
<accession>A0ABV6YRJ3</accession>
<keyword evidence="1" id="KW-0238">DNA-binding</keyword>
<reference evidence="3 4" key="1">
    <citation type="submission" date="2024-09" db="EMBL/GenBank/DDBJ databases">
        <title>Laminarin stimulates single cell rates of sulfate reduction while oxygen inhibits transcriptomic activity in coastal marine sediment.</title>
        <authorList>
            <person name="Lindsay M."/>
            <person name="Orcutt B."/>
            <person name="Emerson D."/>
            <person name="Stepanauskas R."/>
            <person name="D'Angelo T."/>
        </authorList>
    </citation>
    <scope>NUCLEOTIDE SEQUENCE [LARGE SCALE GENOMIC DNA]</scope>
    <source>
        <strain evidence="3">SAG AM-311-K15</strain>
    </source>
</reference>
<dbReference type="Gene3D" id="1.10.1660.10">
    <property type="match status" value="1"/>
</dbReference>
<organism evidence="3 4">
    <name type="scientific">candidate division CSSED10-310 bacterium</name>
    <dbReference type="NCBI Taxonomy" id="2855610"/>
    <lineage>
        <taxon>Bacteria</taxon>
        <taxon>Bacteria division CSSED10-310</taxon>
    </lineage>
</organism>
<dbReference type="PROSITE" id="PS50937">
    <property type="entry name" value="HTH_MERR_2"/>
    <property type="match status" value="1"/>
</dbReference>
<dbReference type="PANTHER" id="PTHR30204:SF58">
    <property type="entry name" value="HTH-TYPE TRANSCRIPTIONAL REGULATOR YFMP"/>
    <property type="match status" value="1"/>
</dbReference>
<dbReference type="CDD" id="cd04766">
    <property type="entry name" value="HTH_HspR"/>
    <property type="match status" value="1"/>
</dbReference>
<evidence type="ECO:0000313" key="4">
    <source>
        <dbReference type="Proteomes" id="UP001594351"/>
    </source>
</evidence>